<dbReference type="Pfam" id="PF13558">
    <property type="entry name" value="SbcC_Walker_B"/>
    <property type="match status" value="1"/>
</dbReference>
<name>A0ABW8AME3_9ACTN</name>
<dbReference type="PANTHER" id="PTHR32114:SF2">
    <property type="entry name" value="ABC TRANSPORTER ABCH.3"/>
    <property type="match status" value="1"/>
</dbReference>
<feature type="domain" description="Rad50/SbcC-type AAA" evidence="6">
    <location>
        <begin position="5"/>
        <end position="182"/>
    </location>
</feature>
<evidence type="ECO:0000256" key="1">
    <source>
        <dbReference type="ARBA" id="ARBA00006930"/>
    </source>
</evidence>
<dbReference type="RefSeq" id="WP_398279448.1">
    <property type="nucleotide sequence ID" value="NZ_JBITLV010000003.1"/>
</dbReference>
<protein>
    <recommendedName>
        <fullName evidence="3">Nuclease SbcCD subunit C</fullName>
    </recommendedName>
</protein>
<dbReference type="SUPFAM" id="SSF52540">
    <property type="entry name" value="P-loop containing nucleoside triphosphate hydrolases"/>
    <property type="match status" value="1"/>
</dbReference>
<dbReference type="EMBL" id="JBITLV010000003">
    <property type="protein sequence ID" value="MFI7587548.1"/>
    <property type="molecule type" value="Genomic_DNA"/>
</dbReference>
<accession>A0ABW8AME3</accession>
<comment type="subunit">
    <text evidence="2">Heterodimer of SbcC and SbcD.</text>
</comment>
<dbReference type="Pfam" id="PF13476">
    <property type="entry name" value="AAA_23"/>
    <property type="match status" value="1"/>
</dbReference>
<reference evidence="7 8" key="1">
    <citation type="submission" date="2024-10" db="EMBL/GenBank/DDBJ databases">
        <title>The Natural Products Discovery Center: Release of the First 8490 Sequenced Strains for Exploring Actinobacteria Biosynthetic Diversity.</title>
        <authorList>
            <person name="Kalkreuter E."/>
            <person name="Kautsar S.A."/>
            <person name="Yang D."/>
            <person name="Bader C.D."/>
            <person name="Teijaro C.N."/>
            <person name="Fluegel L."/>
            <person name="Davis C.M."/>
            <person name="Simpson J.R."/>
            <person name="Lauterbach L."/>
            <person name="Steele A.D."/>
            <person name="Gui C."/>
            <person name="Meng S."/>
            <person name="Li G."/>
            <person name="Viehrig K."/>
            <person name="Ye F."/>
            <person name="Su P."/>
            <person name="Kiefer A.F."/>
            <person name="Nichols A."/>
            <person name="Cepeda A.J."/>
            <person name="Yan W."/>
            <person name="Fan B."/>
            <person name="Jiang Y."/>
            <person name="Adhikari A."/>
            <person name="Zheng C.-J."/>
            <person name="Schuster L."/>
            <person name="Cowan T.M."/>
            <person name="Smanski M.J."/>
            <person name="Chevrette M.G."/>
            <person name="De Carvalho L.P.S."/>
            <person name="Shen B."/>
        </authorList>
    </citation>
    <scope>NUCLEOTIDE SEQUENCE [LARGE SCALE GENOMIC DNA]</scope>
    <source>
        <strain evidence="7 8">NPDC049639</strain>
    </source>
</reference>
<keyword evidence="8" id="KW-1185">Reference proteome</keyword>
<evidence type="ECO:0000313" key="7">
    <source>
        <dbReference type="EMBL" id="MFI7587548.1"/>
    </source>
</evidence>
<evidence type="ECO:0000256" key="4">
    <source>
        <dbReference type="SAM" id="Coils"/>
    </source>
</evidence>
<evidence type="ECO:0000256" key="3">
    <source>
        <dbReference type="ARBA" id="ARBA00013368"/>
    </source>
</evidence>
<dbReference type="Proteomes" id="UP001612915">
    <property type="component" value="Unassembled WGS sequence"/>
</dbReference>
<feature type="compositionally biased region" description="Low complexity" evidence="5">
    <location>
        <begin position="602"/>
        <end position="613"/>
    </location>
</feature>
<comment type="similarity">
    <text evidence="1">Belongs to the SMC family. SbcC subfamily.</text>
</comment>
<feature type="region of interest" description="Disordered" evidence="5">
    <location>
        <begin position="590"/>
        <end position="614"/>
    </location>
</feature>
<keyword evidence="4" id="KW-0175">Coiled coil</keyword>
<evidence type="ECO:0000313" key="8">
    <source>
        <dbReference type="Proteomes" id="UP001612915"/>
    </source>
</evidence>
<comment type="caution">
    <text evidence="7">The sequence shown here is derived from an EMBL/GenBank/DDBJ whole genome shotgun (WGS) entry which is preliminary data.</text>
</comment>
<dbReference type="InterPro" id="IPR038729">
    <property type="entry name" value="Rad50/SbcC_AAA"/>
</dbReference>
<evidence type="ECO:0000259" key="6">
    <source>
        <dbReference type="Pfam" id="PF13476"/>
    </source>
</evidence>
<sequence length="1037" mass="109067">MRLHRLEVTAFGPFGGRQVVDFDALGAGGLFLLHGPTGAGKTTVLDAVCFALYGSVPGARGGRNARLRSDHAADGEVPRVVCEVTLAGRRFEITRDAEWHRPKRRGEGTVREQSRVLLNELVGGEWRPVTNRIDEAADLIDRLTGLGVEQFTKLVLLPQGEFAAFLRAKPEERRPVLQKLFGTDRFSAVETWLAEHRRTLKNQVDAAVQRSDILLARAEQAWKLAGSPTALPPAAPAGDDEPDLLDLLSLLDPAEPAFGPAPVADAELPAVERVSRWLRRLEFATGEAYAAVQAAEPAERAAVRAEHEATARATLRARGRALRARLAELEAGAAEQAARVRRLEQAGAASVLGSVLERLHAARAEAAEAADAVAQAAAQAAAQVAAQARAGLAEDPTAQADPGDRLAALTGQLAAARDALPAARQYVEVAARLTRATAAETTAREALAAAEAEVTRLAGRRATLETERATIATTAALVEATQAQVRRAGAVVRAVTARLEAENRLTERESVVQAAFETYRTATEEVLRLRTRRLEGMAAELAAGLHDGDACPVCGNPEHPHPAAPAVGHVTEADEQAAQQRATSAEAALRAAEAARDESRLARAGADAEADGATPEVAAQALREASQRQAEAVAAAGRLTEIDVALAALAEQATLTTDRVSAARAAVEAATGAAGALLGRRDELAARVEAPAAAAPDAVLTALTERVDALTAQVEAWARLAEAHTRHGALQQRLDDLQEAGVQAARDAGFETLTDAEAAALPDAERATLKTAVTAWTDEVAQLQGQLADPDLTTAATGPEPDLEAARAAVQQARTRRAAAAQRHTLATGATGEVRELLERLKAHEAATRPLRERFALVESVSSSVEGNGENRLKMRLSAYVLAARLEQVAEAASVRLAAMTEQRFTLKHSDGPARGGARAGLGLVVVDAWTGVERDPATLSGGETFCTSLALALGLADVVSAESGGLRLETLLVDEGFGSLDEDTLELVLDVVDGLRSGGRAVGLVSHVADLRQRIPSQLEVVKTRSGSTVRQLIAG</sequence>
<dbReference type="InterPro" id="IPR027417">
    <property type="entry name" value="P-loop_NTPase"/>
</dbReference>
<dbReference type="PANTHER" id="PTHR32114">
    <property type="entry name" value="ABC TRANSPORTER ABCH.3"/>
    <property type="match status" value="1"/>
</dbReference>
<dbReference type="Gene3D" id="3.40.50.300">
    <property type="entry name" value="P-loop containing nucleotide triphosphate hydrolases"/>
    <property type="match status" value="2"/>
</dbReference>
<evidence type="ECO:0000256" key="5">
    <source>
        <dbReference type="SAM" id="MobiDB-lite"/>
    </source>
</evidence>
<organism evidence="7 8">
    <name type="scientific">Spongisporangium articulatum</name>
    <dbReference type="NCBI Taxonomy" id="3362603"/>
    <lineage>
        <taxon>Bacteria</taxon>
        <taxon>Bacillati</taxon>
        <taxon>Actinomycetota</taxon>
        <taxon>Actinomycetes</taxon>
        <taxon>Kineosporiales</taxon>
        <taxon>Kineosporiaceae</taxon>
        <taxon>Spongisporangium</taxon>
    </lineage>
</organism>
<proteinExistence type="inferred from homology"/>
<gene>
    <name evidence="7" type="ORF">ACIB24_10790</name>
</gene>
<evidence type="ECO:0000256" key="2">
    <source>
        <dbReference type="ARBA" id="ARBA00011322"/>
    </source>
</evidence>
<feature type="coiled-coil region" evidence="4">
    <location>
        <begin position="326"/>
        <end position="379"/>
    </location>
</feature>